<dbReference type="InterPro" id="IPR050822">
    <property type="entry name" value="Cerebellin_Synaptic_Org"/>
</dbReference>
<keyword evidence="2" id="KW-0964">Secreted</keyword>
<proteinExistence type="predicted"/>
<dbReference type="AlphaFoldDB" id="A0A210QIY1"/>
<dbReference type="PANTHER" id="PTHR22923:SF116">
    <property type="entry name" value="C1Q DOMAIN-CONTAINING PROTEIN"/>
    <property type="match status" value="1"/>
</dbReference>
<dbReference type="SUPFAM" id="SSF49842">
    <property type="entry name" value="TNF-like"/>
    <property type="match status" value="1"/>
</dbReference>
<dbReference type="InterPro" id="IPR001073">
    <property type="entry name" value="C1q_dom"/>
</dbReference>
<dbReference type="PRINTS" id="PR00007">
    <property type="entry name" value="COMPLEMNTC1Q"/>
</dbReference>
<dbReference type="PANTHER" id="PTHR22923">
    <property type="entry name" value="CEREBELLIN-RELATED"/>
    <property type="match status" value="1"/>
</dbReference>
<evidence type="ECO:0000313" key="6">
    <source>
        <dbReference type="EMBL" id="OWF48700.1"/>
    </source>
</evidence>
<accession>A0A210QIY1</accession>
<evidence type="ECO:0000256" key="1">
    <source>
        <dbReference type="ARBA" id="ARBA00004613"/>
    </source>
</evidence>
<feature type="signal peptide" evidence="4">
    <location>
        <begin position="1"/>
        <end position="18"/>
    </location>
</feature>
<gene>
    <name evidence="6" type="ORF">KP79_PYT16848</name>
</gene>
<feature type="chain" id="PRO_5012623050" evidence="4">
    <location>
        <begin position="19"/>
        <end position="260"/>
    </location>
</feature>
<evidence type="ECO:0000259" key="5">
    <source>
        <dbReference type="PROSITE" id="PS50871"/>
    </source>
</evidence>
<evidence type="ECO:0000256" key="3">
    <source>
        <dbReference type="ARBA" id="ARBA00022729"/>
    </source>
</evidence>
<feature type="domain" description="C1q" evidence="5">
    <location>
        <begin position="126"/>
        <end position="260"/>
    </location>
</feature>
<dbReference type="Gene3D" id="2.60.120.40">
    <property type="match status" value="1"/>
</dbReference>
<comment type="subcellular location">
    <subcellularLocation>
        <location evidence="1">Secreted</location>
    </subcellularLocation>
</comment>
<sequence>MCTGRIFFGLALFISSQSEELFGAHSDTADIISDLSRRLENLEYLRTKDTLEAQRREEELLSRIQATEDNERRIRDLEQLTSGQFHEIASLKNHLEHLSRGDVVSAEKNPGNSSYSQLDRLSRAGVHFPPVAFYAYSSTTLRYLTRRMLPYDTVITNVGNGYNKYTGAFTCSVPGVYFFTWDIYVGGGVGYHVDTELQRNGQAVAFAKAGTTTYLAMTGSSSAILQLVAGDTVWVKVSEETNDQTVLYNNKTKFSGFLIQ</sequence>
<dbReference type="SMART" id="SM00110">
    <property type="entry name" value="C1Q"/>
    <property type="match status" value="1"/>
</dbReference>
<evidence type="ECO:0000256" key="2">
    <source>
        <dbReference type="ARBA" id="ARBA00022525"/>
    </source>
</evidence>
<name>A0A210QIY1_MIZYE</name>
<dbReference type="GO" id="GO:0005576">
    <property type="term" value="C:extracellular region"/>
    <property type="evidence" value="ECO:0007669"/>
    <property type="project" value="UniProtKB-SubCell"/>
</dbReference>
<comment type="caution">
    <text evidence="6">The sequence shown here is derived from an EMBL/GenBank/DDBJ whole genome shotgun (WGS) entry which is preliminary data.</text>
</comment>
<keyword evidence="3 4" id="KW-0732">Signal</keyword>
<evidence type="ECO:0000313" key="7">
    <source>
        <dbReference type="Proteomes" id="UP000242188"/>
    </source>
</evidence>
<dbReference type="PROSITE" id="PS50871">
    <property type="entry name" value="C1Q"/>
    <property type="match status" value="1"/>
</dbReference>
<dbReference type="OrthoDB" id="6104610at2759"/>
<dbReference type="EMBL" id="NEDP02003427">
    <property type="protein sequence ID" value="OWF48700.1"/>
    <property type="molecule type" value="Genomic_DNA"/>
</dbReference>
<evidence type="ECO:0000256" key="4">
    <source>
        <dbReference type="SAM" id="SignalP"/>
    </source>
</evidence>
<dbReference type="InterPro" id="IPR008983">
    <property type="entry name" value="Tumour_necrosis_fac-like_dom"/>
</dbReference>
<keyword evidence="7" id="KW-1185">Reference proteome</keyword>
<dbReference type="Proteomes" id="UP000242188">
    <property type="component" value="Unassembled WGS sequence"/>
</dbReference>
<reference evidence="6 7" key="1">
    <citation type="journal article" date="2017" name="Nat. Ecol. Evol.">
        <title>Scallop genome provides insights into evolution of bilaterian karyotype and development.</title>
        <authorList>
            <person name="Wang S."/>
            <person name="Zhang J."/>
            <person name="Jiao W."/>
            <person name="Li J."/>
            <person name="Xun X."/>
            <person name="Sun Y."/>
            <person name="Guo X."/>
            <person name="Huan P."/>
            <person name="Dong B."/>
            <person name="Zhang L."/>
            <person name="Hu X."/>
            <person name="Sun X."/>
            <person name="Wang J."/>
            <person name="Zhao C."/>
            <person name="Wang Y."/>
            <person name="Wang D."/>
            <person name="Huang X."/>
            <person name="Wang R."/>
            <person name="Lv J."/>
            <person name="Li Y."/>
            <person name="Zhang Z."/>
            <person name="Liu B."/>
            <person name="Lu W."/>
            <person name="Hui Y."/>
            <person name="Liang J."/>
            <person name="Zhou Z."/>
            <person name="Hou R."/>
            <person name="Li X."/>
            <person name="Liu Y."/>
            <person name="Li H."/>
            <person name="Ning X."/>
            <person name="Lin Y."/>
            <person name="Zhao L."/>
            <person name="Xing Q."/>
            <person name="Dou J."/>
            <person name="Li Y."/>
            <person name="Mao J."/>
            <person name="Guo H."/>
            <person name="Dou H."/>
            <person name="Li T."/>
            <person name="Mu C."/>
            <person name="Jiang W."/>
            <person name="Fu Q."/>
            <person name="Fu X."/>
            <person name="Miao Y."/>
            <person name="Liu J."/>
            <person name="Yu Q."/>
            <person name="Li R."/>
            <person name="Liao H."/>
            <person name="Li X."/>
            <person name="Kong Y."/>
            <person name="Jiang Z."/>
            <person name="Chourrout D."/>
            <person name="Li R."/>
            <person name="Bao Z."/>
        </authorList>
    </citation>
    <scope>NUCLEOTIDE SEQUENCE [LARGE SCALE GENOMIC DNA]</scope>
    <source>
        <strain evidence="6 7">PY_sf001</strain>
    </source>
</reference>
<organism evidence="6 7">
    <name type="scientific">Mizuhopecten yessoensis</name>
    <name type="common">Japanese scallop</name>
    <name type="synonym">Patinopecten yessoensis</name>
    <dbReference type="NCBI Taxonomy" id="6573"/>
    <lineage>
        <taxon>Eukaryota</taxon>
        <taxon>Metazoa</taxon>
        <taxon>Spiralia</taxon>
        <taxon>Lophotrochozoa</taxon>
        <taxon>Mollusca</taxon>
        <taxon>Bivalvia</taxon>
        <taxon>Autobranchia</taxon>
        <taxon>Pteriomorphia</taxon>
        <taxon>Pectinida</taxon>
        <taxon>Pectinoidea</taxon>
        <taxon>Pectinidae</taxon>
        <taxon>Mizuhopecten</taxon>
    </lineage>
</organism>
<dbReference type="Pfam" id="PF00386">
    <property type="entry name" value="C1q"/>
    <property type="match status" value="1"/>
</dbReference>
<protein>
    <submittedName>
        <fullName evidence="6">Complement C1q-like protein 3</fullName>
    </submittedName>
</protein>